<dbReference type="PATRIC" id="fig|1379739.3.peg.3615"/>
<name>A0A0D0ZTB0_CLOBO</name>
<feature type="domain" description="Dit-like phage tail protein N-terminal" evidence="1">
    <location>
        <begin position="19"/>
        <end position="144"/>
    </location>
</feature>
<dbReference type="Proteomes" id="UP000032250">
    <property type="component" value="Unassembled WGS sequence"/>
</dbReference>
<evidence type="ECO:0000313" key="2">
    <source>
        <dbReference type="EMBL" id="KIS22013.1"/>
    </source>
</evidence>
<evidence type="ECO:0000259" key="1">
    <source>
        <dbReference type="Pfam" id="PF21821"/>
    </source>
</evidence>
<dbReference type="Pfam" id="PF21821">
    <property type="entry name" value="Dit_like"/>
    <property type="match status" value="1"/>
</dbReference>
<gene>
    <name evidence="2" type="ORF">N495_16110</name>
</gene>
<protein>
    <recommendedName>
        <fullName evidence="1">Dit-like phage tail protein N-terminal domain-containing protein</fullName>
    </recommendedName>
</protein>
<accession>A0A0D0ZTB0</accession>
<proteinExistence type="predicted"/>
<dbReference type="RefSeq" id="WP_043032487.1">
    <property type="nucleotide sequence ID" value="NZ_JXSU01000008.1"/>
</dbReference>
<organism evidence="2 3">
    <name type="scientific">Clostridium botulinum B2 450</name>
    <dbReference type="NCBI Taxonomy" id="1379739"/>
    <lineage>
        <taxon>Bacteria</taxon>
        <taxon>Bacillati</taxon>
        <taxon>Bacillota</taxon>
        <taxon>Clostridia</taxon>
        <taxon>Eubacteriales</taxon>
        <taxon>Clostridiaceae</taxon>
        <taxon>Clostridium</taxon>
    </lineage>
</organism>
<evidence type="ECO:0000313" key="3">
    <source>
        <dbReference type="Proteomes" id="UP000032250"/>
    </source>
</evidence>
<dbReference type="HOGENOM" id="CLU_120394_0_0_9"/>
<dbReference type="EMBL" id="JXSU01000008">
    <property type="protein sequence ID" value="KIS22013.1"/>
    <property type="molecule type" value="Genomic_DNA"/>
</dbReference>
<comment type="caution">
    <text evidence="2">The sequence shown here is derived from an EMBL/GenBank/DDBJ whole genome shotgun (WGS) entry which is preliminary data.</text>
</comment>
<dbReference type="OrthoDB" id="2474608at2"/>
<sequence length="175" mass="19362">MAEQVLKTYFNTGQESLIFDAIFSTQHDTSLNITEHPVQTGADIADHAYEEAARLTFDIGMSDVMTSIVPGQFSGTSRSVSAYKKLRDLQHKRLPITVVTRLGTYNNMMVETISTTDDSKTTYGLRATVTLKQIFVVSVTTVKISERPHKSEQTNEGDQKVIKADKSLLSSLLGN</sequence>
<reference evidence="2 3" key="1">
    <citation type="submission" date="2014-06" db="EMBL/GenBank/DDBJ databases">
        <title>Genome characterization of distinct group I Clostridium botulinum lineages.</title>
        <authorList>
            <person name="Giordani F."/>
            <person name="Anselmo A."/>
            <person name="Fillo S."/>
            <person name="Palozzi A.M."/>
            <person name="Fortunato A."/>
            <person name="Gentile B."/>
            <person name="Ciammaruconi A."/>
            <person name="Anniballi F."/>
            <person name="De Medici D."/>
            <person name="Lista F."/>
        </authorList>
    </citation>
    <scope>NUCLEOTIDE SEQUENCE [LARGE SCALE GENOMIC DNA]</scope>
    <source>
        <strain evidence="2 3">B2 450</strain>
    </source>
</reference>
<dbReference type="InterPro" id="IPR048494">
    <property type="entry name" value="Dit-like_N"/>
</dbReference>
<dbReference type="AlphaFoldDB" id="A0A0D0ZTB0"/>